<dbReference type="CDD" id="cd00067">
    <property type="entry name" value="GAL4"/>
    <property type="match status" value="1"/>
</dbReference>
<dbReference type="GO" id="GO:0000981">
    <property type="term" value="F:DNA-binding transcription factor activity, RNA polymerase II-specific"/>
    <property type="evidence" value="ECO:0007669"/>
    <property type="project" value="InterPro"/>
</dbReference>
<gene>
    <name evidence="2" type="ORF">CCUR1050_LOCUS22164</name>
</gene>
<organism evidence="2">
    <name type="scientific">Cryptomonas curvata</name>
    <dbReference type="NCBI Taxonomy" id="233186"/>
    <lineage>
        <taxon>Eukaryota</taxon>
        <taxon>Cryptophyceae</taxon>
        <taxon>Cryptomonadales</taxon>
        <taxon>Cryptomonadaceae</taxon>
        <taxon>Cryptomonas</taxon>
    </lineage>
</organism>
<name>A0A7S0MKV2_9CRYP</name>
<evidence type="ECO:0000313" key="2">
    <source>
        <dbReference type="EMBL" id="CAD8644479.1"/>
    </source>
</evidence>
<dbReference type="InterPro" id="IPR036864">
    <property type="entry name" value="Zn2-C6_fun-type_DNA-bd_sf"/>
</dbReference>
<dbReference type="GO" id="GO:0008270">
    <property type="term" value="F:zinc ion binding"/>
    <property type="evidence" value="ECO:0007669"/>
    <property type="project" value="InterPro"/>
</dbReference>
<sequence length="323" mass="36793">MRAISACPPCKRIKQKCGDFRPCARCKRLGRVDDCLSVSVEDDDSKELIERPVPYPFFHFDLSVDNALPQNLVLKYDWSYRTVMIYWHSGYKCEILMNLFNSLPNELSALMSVVSLALQKRDSSNVKNQISDVSRSPNLGNTDSTVLLEEASMWDREETYGFMEVALHPITKQRQHMIMNTRFANIYGFHKEELYSRFASHEADLQRTEIDSLLLMLDGLQHVLDDSKSAAVERYYRMYSGAERQPILVWTLWGKAVNSIGQVFKASPPSLHVEAASSAPPPRLCPVCLFPCPASSLARRRRTHGVWKPAPHSVMRATQPLPD</sequence>
<evidence type="ECO:0000259" key="1">
    <source>
        <dbReference type="PROSITE" id="PS50048"/>
    </source>
</evidence>
<dbReference type="SUPFAM" id="SSF57701">
    <property type="entry name" value="Zn2/Cys6 DNA-binding domain"/>
    <property type="match status" value="1"/>
</dbReference>
<reference evidence="2" key="1">
    <citation type="submission" date="2021-01" db="EMBL/GenBank/DDBJ databases">
        <authorList>
            <person name="Corre E."/>
            <person name="Pelletier E."/>
            <person name="Niang G."/>
            <person name="Scheremetjew M."/>
            <person name="Finn R."/>
            <person name="Kale V."/>
            <person name="Holt S."/>
            <person name="Cochrane G."/>
            <person name="Meng A."/>
            <person name="Brown T."/>
            <person name="Cohen L."/>
        </authorList>
    </citation>
    <scope>NUCLEOTIDE SEQUENCE</scope>
    <source>
        <strain evidence="2">CCAP979/52</strain>
    </source>
</reference>
<dbReference type="InterPro" id="IPR001138">
    <property type="entry name" value="Zn2Cys6_DnaBD"/>
</dbReference>
<dbReference type="PROSITE" id="PS00463">
    <property type="entry name" value="ZN2_CY6_FUNGAL_1"/>
    <property type="match status" value="1"/>
</dbReference>
<dbReference type="EMBL" id="HBEZ01040342">
    <property type="protein sequence ID" value="CAD8644479.1"/>
    <property type="molecule type" value="Transcribed_RNA"/>
</dbReference>
<feature type="domain" description="Zn(2)-C6 fungal-type" evidence="1">
    <location>
        <begin position="6"/>
        <end position="35"/>
    </location>
</feature>
<accession>A0A7S0MKV2</accession>
<dbReference type="AlphaFoldDB" id="A0A7S0MKV2"/>
<proteinExistence type="predicted"/>
<dbReference type="PROSITE" id="PS50048">
    <property type="entry name" value="ZN2_CY6_FUNGAL_2"/>
    <property type="match status" value="1"/>
</dbReference>
<protein>
    <recommendedName>
        <fullName evidence="1">Zn(2)-C6 fungal-type domain-containing protein</fullName>
    </recommendedName>
</protein>